<feature type="region of interest" description="Disordered" evidence="1">
    <location>
        <begin position="341"/>
        <end position="368"/>
    </location>
</feature>
<name>A0ABR3JH16_9AGAR</name>
<evidence type="ECO:0000313" key="3">
    <source>
        <dbReference type="Proteomes" id="UP001556367"/>
    </source>
</evidence>
<evidence type="ECO:0000313" key="2">
    <source>
        <dbReference type="EMBL" id="KAL0954924.1"/>
    </source>
</evidence>
<proteinExistence type="predicted"/>
<comment type="caution">
    <text evidence="2">The sequence shown here is derived from an EMBL/GenBank/DDBJ whole genome shotgun (WGS) entry which is preliminary data.</text>
</comment>
<feature type="region of interest" description="Disordered" evidence="1">
    <location>
        <begin position="78"/>
        <end position="104"/>
    </location>
</feature>
<gene>
    <name evidence="2" type="ORF">HGRIS_003857</name>
</gene>
<dbReference type="Proteomes" id="UP001556367">
    <property type="component" value="Unassembled WGS sequence"/>
</dbReference>
<organism evidence="2 3">
    <name type="scientific">Hohenbuehelia grisea</name>
    <dbReference type="NCBI Taxonomy" id="104357"/>
    <lineage>
        <taxon>Eukaryota</taxon>
        <taxon>Fungi</taxon>
        <taxon>Dikarya</taxon>
        <taxon>Basidiomycota</taxon>
        <taxon>Agaricomycotina</taxon>
        <taxon>Agaricomycetes</taxon>
        <taxon>Agaricomycetidae</taxon>
        <taxon>Agaricales</taxon>
        <taxon>Pleurotineae</taxon>
        <taxon>Pleurotaceae</taxon>
        <taxon>Hohenbuehelia</taxon>
    </lineage>
</organism>
<evidence type="ECO:0000256" key="1">
    <source>
        <dbReference type="SAM" id="MobiDB-lite"/>
    </source>
</evidence>
<reference evidence="3" key="1">
    <citation type="submission" date="2024-06" db="EMBL/GenBank/DDBJ databases">
        <title>Multi-omics analyses provide insights into the biosynthesis of the anticancer antibiotic pleurotin in Hohenbuehelia grisea.</title>
        <authorList>
            <person name="Weaver J.A."/>
            <person name="Alberti F."/>
        </authorList>
    </citation>
    <scope>NUCLEOTIDE SEQUENCE [LARGE SCALE GENOMIC DNA]</scope>
    <source>
        <strain evidence="3">T-177</strain>
    </source>
</reference>
<protein>
    <submittedName>
        <fullName evidence="2">Uncharacterized protein</fullName>
    </submittedName>
</protein>
<accession>A0ABR3JH16</accession>
<keyword evidence="3" id="KW-1185">Reference proteome</keyword>
<sequence length="368" mass="41198">MPTTIPPYVTSARTRSAHSAALSYAFNPCNLEVGYYPAYDYMLKDLFNALSDLRACPRPDIHLSSAELDMRRKADSYTPLEDADVPPSPPPILHGHGEQQLSQGEQSLRISLNQDARKKAKQKARDDASVLAQAEQAYAEMAYNLLHGIEIDAADPDAASEADTSFGSQGTVPDKDSLTIRLDFILRKGLRNIHECFVVFMENKTSPTRHKPNNPAKIKEWRQGRKRHFQEAADDIIFYLSIYFARDSSATAVVAMVASGLHWKWVSFARNKIPVMNFNVPVAELRRRDPVWKNQAVYTAAMEKLDAAEMYTLGTKKSDQALTQLRERTVEIIDHVPYGPTMRRTEGKGKGKGKANEVPGAVAYVEEK</sequence>
<dbReference type="EMBL" id="JASNQZ010000007">
    <property type="protein sequence ID" value="KAL0954924.1"/>
    <property type="molecule type" value="Genomic_DNA"/>
</dbReference>